<comment type="similarity">
    <text evidence="1">Belongs to the glycosyltransferase 28 family.</text>
</comment>
<evidence type="ECO:0000313" key="3">
    <source>
        <dbReference type="Proteomes" id="UP000608662"/>
    </source>
</evidence>
<dbReference type="Gene3D" id="3.40.50.2000">
    <property type="entry name" value="Glycogen Phosphorylase B"/>
    <property type="match status" value="1"/>
</dbReference>
<dbReference type="RefSeq" id="WP_170095247.1">
    <property type="nucleotide sequence ID" value="NZ_WOYG01000001.1"/>
</dbReference>
<dbReference type="PANTHER" id="PTHR21015">
    <property type="entry name" value="UDP-N-ACETYLGLUCOSAMINE--N-ACETYLMURAMYL-(PENTAPEPTIDE) PYROPHOSPHORYL-UNDECAPRENOL N-ACETYLGLUCOSAMINE TRANSFERASE 1"/>
    <property type="match status" value="1"/>
</dbReference>
<dbReference type="InterPro" id="IPR020023">
    <property type="entry name" value="PseG"/>
</dbReference>
<organism evidence="2 3">
    <name type="scientific">Halomicrobium mukohataei</name>
    <dbReference type="NCBI Taxonomy" id="57705"/>
    <lineage>
        <taxon>Archaea</taxon>
        <taxon>Methanobacteriati</taxon>
        <taxon>Methanobacteriota</taxon>
        <taxon>Stenosarchaea group</taxon>
        <taxon>Halobacteria</taxon>
        <taxon>Halobacteriales</taxon>
        <taxon>Haloarculaceae</taxon>
        <taxon>Halomicrobium</taxon>
    </lineage>
</organism>
<dbReference type="GO" id="GO:0016787">
    <property type="term" value="F:hydrolase activity"/>
    <property type="evidence" value="ECO:0007669"/>
    <property type="project" value="UniProtKB-KW"/>
</dbReference>
<dbReference type="OrthoDB" id="324945at2157"/>
<proteinExistence type="inferred from homology"/>
<dbReference type="EMBL" id="WOYG01000001">
    <property type="protein sequence ID" value="NLV11592.1"/>
    <property type="molecule type" value="Genomic_DNA"/>
</dbReference>
<name>A0A847U012_9EURY</name>
<evidence type="ECO:0000256" key="1">
    <source>
        <dbReference type="ARBA" id="ARBA00006962"/>
    </source>
</evidence>
<dbReference type="AlphaFoldDB" id="A0A847U012"/>
<dbReference type="SUPFAM" id="SSF53756">
    <property type="entry name" value="UDP-Glycosyltransferase/glycogen phosphorylase"/>
    <property type="match status" value="1"/>
</dbReference>
<protein>
    <submittedName>
        <fullName evidence="2">UDP-2,4-diacetamido-2,4, 6-trideoxy-beta-L-altropyranose hydrolase</fullName>
        <ecNumber evidence="2">3.6.1.57</ecNumber>
    </submittedName>
</protein>
<dbReference type="EC" id="3.6.1.57" evidence="2"/>
<reference evidence="2" key="1">
    <citation type="submission" date="2019-12" db="EMBL/GenBank/DDBJ databases">
        <title>Whole-genome sequence of Halomicrobium mukohataei pws1.</title>
        <authorList>
            <person name="Verma D.K."/>
            <person name="Gopal K."/>
            <person name="Prasad E.S."/>
        </authorList>
    </citation>
    <scope>NUCLEOTIDE SEQUENCE</scope>
    <source>
        <strain evidence="2">Pws1</strain>
    </source>
</reference>
<dbReference type="PANTHER" id="PTHR21015:SF22">
    <property type="entry name" value="GLYCOSYLTRANSFERASE"/>
    <property type="match status" value="1"/>
</dbReference>
<evidence type="ECO:0000313" key="2">
    <source>
        <dbReference type="EMBL" id="NLV11592.1"/>
    </source>
</evidence>
<dbReference type="NCBIfam" id="TIGR03590">
    <property type="entry name" value="PseG"/>
    <property type="match status" value="1"/>
</dbReference>
<dbReference type="Proteomes" id="UP000608662">
    <property type="component" value="Unassembled WGS sequence"/>
</dbReference>
<dbReference type="GO" id="GO:0016757">
    <property type="term" value="F:glycosyltransferase activity"/>
    <property type="evidence" value="ECO:0007669"/>
    <property type="project" value="TreeGrafter"/>
</dbReference>
<keyword evidence="2" id="KW-0378">Hydrolase</keyword>
<dbReference type="Gene3D" id="3.40.50.11190">
    <property type="match status" value="1"/>
</dbReference>
<gene>
    <name evidence="2" type="primary">pseG</name>
    <name evidence="2" type="ORF">GOC74_16840</name>
</gene>
<comment type="caution">
    <text evidence="2">The sequence shown here is derived from an EMBL/GenBank/DDBJ whole genome shotgun (WGS) entry which is preliminary data.</text>
</comment>
<sequence>MHVAVRADGGPSLGYGHLVRTSALATRLLVAGHEVTYATTTPDPIRDDCPDGVETVVLPDRADPAPFVEWLETARPDVVFTDTYPVDTDYQRAIREHVSLVVLQDDSRHAVCADAFVNGNLYADDLDYEFVGGEPRTCLGPDYALLRDDISRLAADDPPWRGRAERALVTMGGSDVAEVTPTAIRAFDGTALRVEAVVGPGFSEQQECEVRGAARDISTVVEVVRDPPDLPERMFRADFAVSTASTTTYELLALGTPIVSCPVVDNQSLIAQALEARDSALVLERDDDEAAFGRAIETYVTDPELRRTHRERGRELVDGQGAERVAQVLCDVVDASSP</sequence>
<accession>A0A847U012</accession>